<proteinExistence type="inferred from homology"/>
<dbReference type="GO" id="GO:0000139">
    <property type="term" value="C:Golgi membrane"/>
    <property type="evidence" value="ECO:0007669"/>
    <property type="project" value="TreeGrafter"/>
</dbReference>
<keyword evidence="4" id="KW-1133">Transmembrane helix</keyword>
<organism evidence="5 6">
    <name type="scientific">Lophium mytilinum</name>
    <dbReference type="NCBI Taxonomy" id="390894"/>
    <lineage>
        <taxon>Eukaryota</taxon>
        <taxon>Fungi</taxon>
        <taxon>Dikarya</taxon>
        <taxon>Ascomycota</taxon>
        <taxon>Pezizomycotina</taxon>
        <taxon>Dothideomycetes</taxon>
        <taxon>Pleosporomycetidae</taxon>
        <taxon>Mytilinidiales</taxon>
        <taxon>Mytilinidiaceae</taxon>
        <taxon>Lophium</taxon>
    </lineage>
</organism>
<dbReference type="AlphaFoldDB" id="A0A6A6R412"/>
<dbReference type="InterPro" id="IPR029044">
    <property type="entry name" value="Nucleotide-diphossugar_trans"/>
</dbReference>
<evidence type="ECO:0000256" key="3">
    <source>
        <dbReference type="ARBA" id="ARBA00022679"/>
    </source>
</evidence>
<evidence type="ECO:0000313" key="6">
    <source>
        <dbReference type="Proteomes" id="UP000799750"/>
    </source>
</evidence>
<dbReference type="InterPro" id="IPR008630">
    <property type="entry name" value="Glyco_trans_34"/>
</dbReference>
<feature type="transmembrane region" description="Helical" evidence="4">
    <location>
        <begin position="6"/>
        <end position="25"/>
    </location>
</feature>
<comment type="similarity">
    <text evidence="1">Belongs to the glycosyltransferase 34 family.</text>
</comment>
<evidence type="ECO:0000256" key="1">
    <source>
        <dbReference type="ARBA" id="ARBA00005664"/>
    </source>
</evidence>
<dbReference type="OrthoDB" id="205108at2759"/>
<sequence>MLSRGLPNATTTATVLFLGLIFLLWRFDWTSEQYHNGGAIANPPSSAKGAPAKGPRIAIITFITSQKSYIHLSLKNKSRYAQRYGYDLIVDYESHAERGTTWLKFDMVERLIKEKQHDWIWWMDFDTLITNTDIKVADIINDSLANVTTPADIDFLLTDDCNGLNDGSFIVRSSPRSIEFLNRVRKLHDVEDKKGNGLNDQESMRDFLKTNDPFVKHAVAIPQWKINAFPEEIHCFDKSEQAWERGTFVIHFAGAWAHVEGDDPTGYLMQKYEKEIMWGPDPGAEVLEEER</sequence>
<name>A0A6A6R412_9PEZI</name>
<protein>
    <recommendedName>
        <fullName evidence="7">Galactosyl transferase GMA12/MNN10 family protein</fullName>
    </recommendedName>
</protein>
<dbReference type="PANTHER" id="PTHR31306:SF5">
    <property type="entry name" value="ALPHA-1,6-MANNOSYLTRANSFERASE MNN10-RELATED"/>
    <property type="match status" value="1"/>
</dbReference>
<evidence type="ECO:0000313" key="5">
    <source>
        <dbReference type="EMBL" id="KAF2498493.1"/>
    </source>
</evidence>
<accession>A0A6A6R412</accession>
<keyword evidence="4" id="KW-0812">Transmembrane</keyword>
<dbReference type="PANTHER" id="PTHR31306">
    <property type="entry name" value="ALPHA-1,6-MANNOSYLTRANSFERASE MNN11-RELATED"/>
    <property type="match status" value="1"/>
</dbReference>
<dbReference type="EMBL" id="MU004185">
    <property type="protein sequence ID" value="KAF2498493.1"/>
    <property type="molecule type" value="Genomic_DNA"/>
</dbReference>
<reference evidence="5" key="1">
    <citation type="journal article" date="2020" name="Stud. Mycol.">
        <title>101 Dothideomycetes genomes: a test case for predicting lifestyles and emergence of pathogens.</title>
        <authorList>
            <person name="Haridas S."/>
            <person name="Albert R."/>
            <person name="Binder M."/>
            <person name="Bloem J."/>
            <person name="Labutti K."/>
            <person name="Salamov A."/>
            <person name="Andreopoulos B."/>
            <person name="Baker S."/>
            <person name="Barry K."/>
            <person name="Bills G."/>
            <person name="Bluhm B."/>
            <person name="Cannon C."/>
            <person name="Castanera R."/>
            <person name="Culley D."/>
            <person name="Daum C."/>
            <person name="Ezra D."/>
            <person name="Gonzalez J."/>
            <person name="Henrissat B."/>
            <person name="Kuo A."/>
            <person name="Liang C."/>
            <person name="Lipzen A."/>
            <person name="Lutzoni F."/>
            <person name="Magnuson J."/>
            <person name="Mondo S."/>
            <person name="Nolan M."/>
            <person name="Ohm R."/>
            <person name="Pangilinan J."/>
            <person name="Park H.-J."/>
            <person name="Ramirez L."/>
            <person name="Alfaro M."/>
            <person name="Sun H."/>
            <person name="Tritt A."/>
            <person name="Yoshinaga Y."/>
            <person name="Zwiers L.-H."/>
            <person name="Turgeon B."/>
            <person name="Goodwin S."/>
            <person name="Spatafora J."/>
            <person name="Crous P."/>
            <person name="Grigoriev I."/>
        </authorList>
    </citation>
    <scope>NUCLEOTIDE SEQUENCE</scope>
    <source>
        <strain evidence="5">CBS 269.34</strain>
    </source>
</reference>
<dbReference type="Pfam" id="PF05637">
    <property type="entry name" value="Glyco_transf_34"/>
    <property type="match status" value="1"/>
</dbReference>
<dbReference type="Proteomes" id="UP000799750">
    <property type="component" value="Unassembled WGS sequence"/>
</dbReference>
<keyword evidence="6" id="KW-1185">Reference proteome</keyword>
<keyword evidence="2" id="KW-0328">Glycosyltransferase</keyword>
<evidence type="ECO:0000256" key="4">
    <source>
        <dbReference type="SAM" id="Phobius"/>
    </source>
</evidence>
<evidence type="ECO:0008006" key="7">
    <source>
        <dbReference type="Google" id="ProtNLM"/>
    </source>
</evidence>
<dbReference type="GO" id="GO:0006487">
    <property type="term" value="P:protein N-linked glycosylation"/>
    <property type="evidence" value="ECO:0007669"/>
    <property type="project" value="TreeGrafter"/>
</dbReference>
<evidence type="ECO:0000256" key="2">
    <source>
        <dbReference type="ARBA" id="ARBA00022676"/>
    </source>
</evidence>
<gene>
    <name evidence="5" type="ORF">BU16DRAFT_524600</name>
</gene>
<dbReference type="Gene3D" id="3.90.550.10">
    <property type="entry name" value="Spore Coat Polysaccharide Biosynthesis Protein SpsA, Chain A"/>
    <property type="match status" value="1"/>
</dbReference>
<keyword evidence="4" id="KW-0472">Membrane</keyword>
<dbReference type="GO" id="GO:0016757">
    <property type="term" value="F:glycosyltransferase activity"/>
    <property type="evidence" value="ECO:0007669"/>
    <property type="project" value="UniProtKB-KW"/>
</dbReference>
<keyword evidence="3" id="KW-0808">Transferase</keyword>